<dbReference type="PROSITE" id="PS50095">
    <property type="entry name" value="PLAT"/>
    <property type="match status" value="1"/>
</dbReference>
<evidence type="ECO:0000313" key="3">
    <source>
        <dbReference type="EMBL" id="KAK3594463.1"/>
    </source>
</evidence>
<gene>
    <name evidence="3" type="ORF">CHS0354_024904</name>
</gene>
<accession>A0AAE0VXQ3</accession>
<organism evidence="3 4">
    <name type="scientific">Potamilus streckersoni</name>
    <dbReference type="NCBI Taxonomy" id="2493646"/>
    <lineage>
        <taxon>Eukaryota</taxon>
        <taxon>Metazoa</taxon>
        <taxon>Spiralia</taxon>
        <taxon>Lophotrochozoa</taxon>
        <taxon>Mollusca</taxon>
        <taxon>Bivalvia</taxon>
        <taxon>Autobranchia</taxon>
        <taxon>Heteroconchia</taxon>
        <taxon>Palaeoheterodonta</taxon>
        <taxon>Unionida</taxon>
        <taxon>Unionoidea</taxon>
        <taxon>Unionidae</taxon>
        <taxon>Ambleminae</taxon>
        <taxon>Lampsilini</taxon>
        <taxon>Potamilus</taxon>
    </lineage>
</organism>
<evidence type="ECO:0000256" key="1">
    <source>
        <dbReference type="PROSITE-ProRule" id="PRU00152"/>
    </source>
</evidence>
<sequence length="197" mass="23125">MEKVNYKLFVKTGDKLYSGTDANVFIILYGTNGKKSDTVHLDTFFHNDFEQDQLDKFTIQCENLDEISMIEFWRDDAGIGSNWYVETVKVVNQKTDEEFIFPILRWIKAHYHYKIVHLDTSLPGDDPCKEQREQELFEKRKVYIFKDGSYQLPPQVRHLMIISDECIIYILALSNICVIKGNIKVSSALERRRNGIF</sequence>
<keyword evidence="4" id="KW-1185">Reference proteome</keyword>
<comment type="caution">
    <text evidence="1">Lacks conserved residue(s) required for the propagation of feature annotation.</text>
</comment>
<dbReference type="InterPro" id="IPR036392">
    <property type="entry name" value="PLAT/LH2_dom_sf"/>
</dbReference>
<reference evidence="3" key="3">
    <citation type="submission" date="2023-05" db="EMBL/GenBank/DDBJ databases">
        <authorList>
            <person name="Smith C.H."/>
        </authorList>
    </citation>
    <scope>NUCLEOTIDE SEQUENCE</scope>
    <source>
        <strain evidence="3">CHS0354</strain>
        <tissue evidence="3">Mantle</tissue>
    </source>
</reference>
<dbReference type="EMBL" id="JAEAOA010001474">
    <property type="protein sequence ID" value="KAK3594463.1"/>
    <property type="molecule type" value="Genomic_DNA"/>
</dbReference>
<dbReference type="InterPro" id="IPR001024">
    <property type="entry name" value="PLAT/LH2_dom"/>
</dbReference>
<dbReference type="SMART" id="SM00308">
    <property type="entry name" value="LH2"/>
    <property type="match status" value="1"/>
</dbReference>
<dbReference type="Pfam" id="PF01477">
    <property type="entry name" value="PLAT"/>
    <property type="match status" value="1"/>
</dbReference>
<dbReference type="PANTHER" id="PTHR45901:SF3">
    <property type="entry name" value="LIPOXYGENASE HOMOLOGY DOMAIN-CONTAINING PROTEIN 1"/>
    <property type="match status" value="1"/>
</dbReference>
<dbReference type="Proteomes" id="UP001195483">
    <property type="component" value="Unassembled WGS sequence"/>
</dbReference>
<comment type="caution">
    <text evidence="3">The sequence shown here is derived from an EMBL/GenBank/DDBJ whole genome shotgun (WGS) entry which is preliminary data.</text>
</comment>
<dbReference type="AlphaFoldDB" id="A0AAE0VXQ3"/>
<evidence type="ECO:0000313" key="4">
    <source>
        <dbReference type="Proteomes" id="UP001195483"/>
    </source>
</evidence>
<dbReference type="PANTHER" id="PTHR45901">
    <property type="entry name" value="PROTEIN CBG12474"/>
    <property type="match status" value="1"/>
</dbReference>
<reference evidence="3" key="2">
    <citation type="journal article" date="2021" name="Genome Biol. Evol.">
        <title>Developing a high-quality reference genome for a parasitic bivalve with doubly uniparental inheritance (Bivalvia: Unionida).</title>
        <authorList>
            <person name="Smith C.H."/>
        </authorList>
    </citation>
    <scope>NUCLEOTIDE SEQUENCE</scope>
    <source>
        <strain evidence="3">CHS0354</strain>
        <tissue evidence="3">Mantle</tissue>
    </source>
</reference>
<dbReference type="Gene3D" id="2.40.180.10">
    <property type="entry name" value="Catalase core domain"/>
    <property type="match status" value="1"/>
</dbReference>
<dbReference type="InterPro" id="IPR052970">
    <property type="entry name" value="Inner_ear_hair_cell_LOXHD"/>
</dbReference>
<name>A0AAE0VXQ3_9BIVA</name>
<reference evidence="3" key="1">
    <citation type="journal article" date="2021" name="Genome Biol. Evol.">
        <title>A High-Quality Reference Genome for a Parasitic Bivalve with Doubly Uniparental Inheritance (Bivalvia: Unionida).</title>
        <authorList>
            <person name="Smith C.H."/>
        </authorList>
    </citation>
    <scope>NUCLEOTIDE SEQUENCE</scope>
    <source>
        <strain evidence="3">CHS0354</strain>
    </source>
</reference>
<dbReference type="SUPFAM" id="SSF49723">
    <property type="entry name" value="Lipase/lipooxygenase domain (PLAT/LH2 domain)"/>
    <property type="match status" value="1"/>
</dbReference>
<protein>
    <recommendedName>
        <fullName evidence="2">PLAT domain-containing protein</fullName>
    </recommendedName>
</protein>
<proteinExistence type="predicted"/>
<evidence type="ECO:0000259" key="2">
    <source>
        <dbReference type="PROSITE" id="PS50095"/>
    </source>
</evidence>
<feature type="domain" description="PLAT" evidence="2">
    <location>
        <begin position="4"/>
        <end position="121"/>
    </location>
</feature>